<dbReference type="PANTHER" id="PTHR45962">
    <property type="entry name" value="N-FATTY-ACYL-AMINO ACID SYNTHASE/HYDROLASE PM20D1"/>
    <property type="match status" value="1"/>
</dbReference>
<comment type="similarity">
    <text evidence="1">Belongs to the peptidase M20A family.</text>
</comment>
<keyword evidence="6" id="KW-0732">Signal</keyword>
<accession>A0A2H2ZHL4</accession>
<dbReference type="EMBL" id="LFMI01000068">
    <property type="protein sequence ID" value="OTA00285.1"/>
    <property type="molecule type" value="Genomic_DNA"/>
</dbReference>
<feature type="signal peptide" evidence="6">
    <location>
        <begin position="1"/>
        <end position="18"/>
    </location>
</feature>
<dbReference type="PANTHER" id="PTHR45962:SF1">
    <property type="entry name" value="N-FATTY-ACYL-AMINO ACID SYNTHASE_HYDROLASE PM20D1"/>
    <property type="match status" value="1"/>
</dbReference>
<feature type="chain" id="PRO_5013870700" description="Peptidase M20 dimerisation domain-containing protein" evidence="6">
    <location>
        <begin position="19"/>
        <end position="165"/>
    </location>
</feature>
<reference evidence="7 8" key="1">
    <citation type="journal article" date="2015" name="Genome Announc.">
        <title>Genome sequence and annotation of Trichoderma parareesei, the ancestor of the cellulase producer Trichoderma reesei.</title>
        <authorList>
            <person name="Yang D."/>
            <person name="Pomraning K."/>
            <person name="Kopchinskiy A."/>
            <person name="Karimi Aghcheh R."/>
            <person name="Atanasova L."/>
            <person name="Chenthamara K."/>
            <person name="Baker S.E."/>
            <person name="Zhang R."/>
            <person name="Shen Q."/>
            <person name="Freitag M."/>
            <person name="Kubicek C.P."/>
            <person name="Druzhinina I.S."/>
        </authorList>
    </citation>
    <scope>NUCLEOTIDE SEQUENCE [LARGE SCALE GENOMIC DNA]</scope>
    <source>
        <strain evidence="7 8">CBS 125925</strain>
    </source>
</reference>
<dbReference type="GO" id="GO:0051603">
    <property type="term" value="P:proteolysis involved in protein catabolic process"/>
    <property type="evidence" value="ECO:0007669"/>
    <property type="project" value="TreeGrafter"/>
</dbReference>
<dbReference type="Gene3D" id="3.40.630.10">
    <property type="entry name" value="Zn peptidases"/>
    <property type="match status" value="1"/>
</dbReference>
<dbReference type="GO" id="GO:0046872">
    <property type="term" value="F:metal ion binding"/>
    <property type="evidence" value="ECO:0007669"/>
    <property type="project" value="UniProtKB-KW"/>
</dbReference>
<protein>
    <recommendedName>
        <fullName evidence="9">Peptidase M20 dimerisation domain-containing protein</fullName>
    </recommendedName>
</protein>
<evidence type="ECO:0000256" key="4">
    <source>
        <dbReference type="ARBA" id="ARBA00022801"/>
    </source>
</evidence>
<keyword evidence="8" id="KW-1185">Reference proteome</keyword>
<keyword evidence="3" id="KW-0479">Metal-binding</keyword>
<gene>
    <name evidence="7" type="ORF">A9Z42_0075900</name>
</gene>
<evidence type="ECO:0000256" key="5">
    <source>
        <dbReference type="ARBA" id="ARBA00022833"/>
    </source>
</evidence>
<evidence type="ECO:0008006" key="9">
    <source>
        <dbReference type="Google" id="ProtNLM"/>
    </source>
</evidence>
<evidence type="ECO:0000256" key="1">
    <source>
        <dbReference type="ARBA" id="ARBA00006247"/>
    </source>
</evidence>
<dbReference type="Proteomes" id="UP000219286">
    <property type="component" value="Unassembled WGS sequence"/>
</dbReference>
<sequence length="165" mass="18550">MLTAKQVLLAGIFGLSAAYELPRASSLSRFFNQLPLGFGQKDVDASRFKWLLVLRHQPLVEIESICYDDLGKFGDFICNDNVVDTGDDERWKPFCNISKVLEDNYPLVYDKASVKKVNTFGLVYTVAGSDPSLKPILLTAHQDVVPVESETVDLWDYPPFSAHYN</sequence>
<dbReference type="PROSITE" id="PS00758">
    <property type="entry name" value="ARGE_DAPE_CPG2_1"/>
    <property type="match status" value="1"/>
</dbReference>
<dbReference type="GO" id="GO:0004180">
    <property type="term" value="F:carboxypeptidase activity"/>
    <property type="evidence" value="ECO:0007669"/>
    <property type="project" value="TreeGrafter"/>
</dbReference>
<evidence type="ECO:0000313" key="7">
    <source>
        <dbReference type="EMBL" id="OTA00285.1"/>
    </source>
</evidence>
<evidence type="ECO:0000313" key="8">
    <source>
        <dbReference type="Proteomes" id="UP000219286"/>
    </source>
</evidence>
<evidence type="ECO:0000256" key="2">
    <source>
        <dbReference type="ARBA" id="ARBA00022670"/>
    </source>
</evidence>
<dbReference type="GO" id="GO:0000328">
    <property type="term" value="C:fungal-type vacuole lumen"/>
    <property type="evidence" value="ECO:0007669"/>
    <property type="project" value="TreeGrafter"/>
</dbReference>
<evidence type="ECO:0000256" key="3">
    <source>
        <dbReference type="ARBA" id="ARBA00022723"/>
    </source>
</evidence>
<keyword evidence="4" id="KW-0378">Hydrolase</keyword>
<dbReference type="AlphaFoldDB" id="A0A2H2ZHL4"/>
<evidence type="ECO:0000256" key="6">
    <source>
        <dbReference type="SAM" id="SignalP"/>
    </source>
</evidence>
<keyword evidence="5" id="KW-0862">Zinc</keyword>
<dbReference type="InterPro" id="IPR001261">
    <property type="entry name" value="ArgE/DapE_CS"/>
</dbReference>
<keyword evidence="2" id="KW-0645">Protease</keyword>
<name>A0A2H2ZHL4_TRIPA</name>
<dbReference type="InterPro" id="IPR047177">
    <property type="entry name" value="Pept_M20A"/>
</dbReference>
<dbReference type="SUPFAM" id="SSF53187">
    <property type="entry name" value="Zn-dependent exopeptidases"/>
    <property type="match status" value="1"/>
</dbReference>
<comment type="caution">
    <text evidence="7">The sequence shown here is derived from an EMBL/GenBank/DDBJ whole genome shotgun (WGS) entry which is preliminary data.</text>
</comment>
<organism evidence="7 8">
    <name type="scientific">Trichoderma parareesei</name>
    <name type="common">Filamentous fungus</name>
    <dbReference type="NCBI Taxonomy" id="858221"/>
    <lineage>
        <taxon>Eukaryota</taxon>
        <taxon>Fungi</taxon>
        <taxon>Dikarya</taxon>
        <taxon>Ascomycota</taxon>
        <taxon>Pezizomycotina</taxon>
        <taxon>Sordariomycetes</taxon>
        <taxon>Hypocreomycetidae</taxon>
        <taxon>Hypocreales</taxon>
        <taxon>Hypocreaceae</taxon>
        <taxon>Trichoderma</taxon>
    </lineage>
</organism>
<proteinExistence type="inferred from homology"/>